<dbReference type="AlphaFoldDB" id="A0A9D4TSZ3"/>
<name>A0A9D4TSZ3_CHLVU</name>
<dbReference type="EMBL" id="SIDB01000004">
    <property type="protein sequence ID" value="KAI3433635.1"/>
    <property type="molecule type" value="Genomic_DNA"/>
</dbReference>
<dbReference type="HAMAP" id="MF_01987">
    <property type="entry name" value="Ribokinase"/>
    <property type="match status" value="1"/>
</dbReference>
<reference evidence="16" key="1">
    <citation type="journal article" date="2019" name="Plant J.">
        <title>Chlorella vulgaris genome assembly and annotation reveals the molecular basis for metabolic acclimation to high light conditions.</title>
        <authorList>
            <person name="Cecchin M."/>
            <person name="Marcolungo L."/>
            <person name="Rossato M."/>
            <person name="Girolomoni L."/>
            <person name="Cosentino E."/>
            <person name="Cuine S."/>
            <person name="Li-Beisson Y."/>
            <person name="Delledonne M."/>
            <person name="Ballottari M."/>
        </authorList>
    </citation>
    <scope>NUCLEOTIDE SEQUENCE</scope>
    <source>
        <strain evidence="16">211/11P</strain>
    </source>
</reference>
<keyword evidence="4 11" id="KW-0547">Nucleotide-binding</keyword>
<evidence type="ECO:0000256" key="3">
    <source>
        <dbReference type="ARBA" id="ARBA00022723"/>
    </source>
</evidence>
<feature type="binding site" evidence="11">
    <location>
        <position position="289"/>
    </location>
    <ligand>
        <name>substrate</name>
    </ligand>
</feature>
<feature type="active site" description="Proton acceptor" evidence="11">
    <location>
        <position position="289"/>
    </location>
</feature>
<dbReference type="GO" id="GO:0004747">
    <property type="term" value="F:ribokinase activity"/>
    <property type="evidence" value="ECO:0007669"/>
    <property type="project" value="UniProtKB-UniRule"/>
</dbReference>
<feature type="domain" description="Xylose isomerase-like TIM barrel" evidence="15">
    <location>
        <begin position="446"/>
        <end position="682"/>
    </location>
</feature>
<dbReference type="CDD" id="cd01174">
    <property type="entry name" value="ribokinase"/>
    <property type="match status" value="1"/>
</dbReference>
<comment type="subunit">
    <text evidence="11">Homodimer.</text>
</comment>
<evidence type="ECO:0000256" key="13">
    <source>
        <dbReference type="SAM" id="SignalP"/>
    </source>
</evidence>
<dbReference type="InterPro" id="IPR036237">
    <property type="entry name" value="Xyl_isomerase-like_sf"/>
</dbReference>
<feature type="binding site" evidence="11">
    <location>
        <begin position="68"/>
        <end position="72"/>
    </location>
    <ligand>
        <name>substrate</name>
    </ligand>
</feature>
<keyword evidence="1 11" id="KW-0963">Cytoplasm</keyword>
<evidence type="ECO:0000256" key="11">
    <source>
        <dbReference type="HAMAP-Rule" id="MF_03215"/>
    </source>
</evidence>
<dbReference type="SUPFAM" id="SSF51658">
    <property type="entry name" value="Xylose isomerase-like"/>
    <property type="match status" value="1"/>
</dbReference>
<dbReference type="InterPro" id="IPR013022">
    <property type="entry name" value="Xyl_isomerase-like_TIM-brl"/>
</dbReference>
<dbReference type="PANTHER" id="PTHR10584:SF166">
    <property type="entry name" value="RIBOKINASE"/>
    <property type="match status" value="1"/>
</dbReference>
<feature type="domain" description="Carbohydrate kinase PfkB" evidence="14">
    <location>
        <begin position="31"/>
        <end position="331"/>
    </location>
</feature>
<accession>A0A9D4TSZ3</accession>
<dbReference type="InterPro" id="IPR029056">
    <property type="entry name" value="Ribokinase-like"/>
</dbReference>
<evidence type="ECO:0000256" key="12">
    <source>
        <dbReference type="SAM" id="MobiDB-lite"/>
    </source>
</evidence>
<feature type="signal peptide" evidence="13">
    <location>
        <begin position="1"/>
        <end position="25"/>
    </location>
</feature>
<protein>
    <recommendedName>
        <fullName evidence="11">Ribokinase</fullName>
        <shortName evidence="11">RK</shortName>
        <ecNumber evidence="11">2.7.1.15</ecNumber>
    </recommendedName>
</protein>
<dbReference type="InterPro" id="IPR001998">
    <property type="entry name" value="Xylose_isomerase"/>
</dbReference>
<proteinExistence type="inferred from homology"/>
<sequence>MSWLRLGALRLLALCCALRLSRCSAASFQPILVVGSVNVDIIINVDRLPAAGETIMTRNPAADIAVGGKGANQAVAVARLAAGTGRTSRFVCQFGNDAHAAMMEKALVAEGVDVSASGHVDLPSGNGIVLLEPNGGATSIVLGGSNTAFKQGPAEAWAPLLEGTALVMLQREVPEHVDMAVATAAQAAGIPVLLDVGGEDRPIADELLPLLDYLCPNESELARLSKMPTDTEQQVLAAAAALQRRGARNLLVTLGPRGALLVTADGSVLRQVALHQPGSRVVDATAAGDAFRAAFAVALAEGRPLRDCLRFASAAGGIAVTRRGAVPSLPSRQETERLASSLPCNSGDSSRVVSDGMEPIDGSEVDARTLNGSPGTCAAASGASPRAAAMPADCPYRFASRLNSMQARRDLAGSSGGSNDVLGWVQRQSLVTGLSAVVFNHPQHTAGHSPAQLRQALDAAGLAAGGVALRFPDQFALGAFTNPDPALRHLAAQLAAQGCRWAAELGAPDLVVWPQWDGYDYHFQVDYQAAWRWAVEGYRQLVDACPPGVRVSLEFKPTDESTRWSIVPSAAAALLLAQEVDRPSFGLTLDVGHMLLAGESPAQSVALVGGAGKLFGMHLNDAHVKLGAEDGLAFASVNPRAGLELVRWLQRVNFSGTIFFDTFPRKEDPVREAQHNVQRFKQLWAQAARLVAAGLDGFAATHDAVGVLELLAADEDRPAAAAAGA</sequence>
<dbReference type="Pfam" id="PF00294">
    <property type="entry name" value="PfkB"/>
    <property type="match status" value="1"/>
</dbReference>
<feature type="binding site" evidence="11">
    <location>
        <position position="324"/>
    </location>
    <ligand>
        <name>K(+)</name>
        <dbReference type="ChEBI" id="CHEBI:29103"/>
    </ligand>
</feature>
<dbReference type="GO" id="GO:0019303">
    <property type="term" value="P:D-ribose catabolic process"/>
    <property type="evidence" value="ECO:0007669"/>
    <property type="project" value="UniProtKB-UniRule"/>
</dbReference>
<keyword evidence="11" id="KW-0539">Nucleus</keyword>
<keyword evidence="13" id="KW-0732">Signal</keyword>
<dbReference type="Proteomes" id="UP001055712">
    <property type="component" value="Unassembled WGS sequence"/>
</dbReference>
<keyword evidence="6 11" id="KW-0067">ATP-binding</keyword>
<feature type="region of interest" description="Disordered" evidence="12">
    <location>
        <begin position="329"/>
        <end position="358"/>
    </location>
</feature>
<dbReference type="InterPro" id="IPR011611">
    <property type="entry name" value="PfkB_dom"/>
</dbReference>
<keyword evidence="7 11" id="KW-0460">Magnesium</keyword>
<feature type="binding site" evidence="11">
    <location>
        <position position="319"/>
    </location>
    <ligand>
        <name>K(+)</name>
        <dbReference type="ChEBI" id="CHEBI:29103"/>
    </ligand>
</feature>
<feature type="chain" id="PRO_5039613419" description="Ribokinase" evidence="13">
    <location>
        <begin position="26"/>
        <end position="725"/>
    </location>
</feature>
<evidence type="ECO:0000256" key="8">
    <source>
        <dbReference type="ARBA" id="ARBA00022958"/>
    </source>
</evidence>
<evidence type="ECO:0000256" key="10">
    <source>
        <dbReference type="ARBA" id="ARBA00023277"/>
    </source>
</evidence>
<dbReference type="GO" id="GO:0005634">
    <property type="term" value="C:nucleus"/>
    <property type="evidence" value="ECO:0007669"/>
    <property type="project" value="UniProtKB-SubCell"/>
</dbReference>
<keyword evidence="3 11" id="KW-0479">Metal-binding</keyword>
<dbReference type="GO" id="GO:0005737">
    <property type="term" value="C:cytoplasm"/>
    <property type="evidence" value="ECO:0007669"/>
    <property type="project" value="UniProtKB-SubCell"/>
</dbReference>
<comment type="similarity">
    <text evidence="11">Belongs to the carbohydrate kinase PfkB family. Ribokinase subfamily.</text>
</comment>
<comment type="cofactor">
    <cofactor evidence="11">
        <name>Mg(2+)</name>
        <dbReference type="ChEBI" id="CHEBI:18420"/>
    </cofactor>
    <text evidence="11">Requires a divalent cation, most likely magnesium in vivo, as an electrophilic catalyst to aid phosphoryl group transfer. It is the chelate of the metal and the nucleotide that is the actual substrate.</text>
</comment>
<dbReference type="OrthoDB" id="415590at2759"/>
<dbReference type="GO" id="GO:0046872">
    <property type="term" value="F:metal ion binding"/>
    <property type="evidence" value="ECO:0007669"/>
    <property type="project" value="UniProtKB-KW"/>
</dbReference>
<dbReference type="InterPro" id="IPR002139">
    <property type="entry name" value="Ribo/fructo_kinase"/>
</dbReference>
<dbReference type="PRINTS" id="PR00990">
    <property type="entry name" value="RIBOKINASE"/>
</dbReference>
<evidence type="ECO:0000259" key="14">
    <source>
        <dbReference type="Pfam" id="PF00294"/>
    </source>
</evidence>
<feature type="binding site" evidence="11">
    <location>
        <position position="285"/>
    </location>
    <ligand>
        <name>K(+)</name>
        <dbReference type="ChEBI" id="CHEBI:29103"/>
    </ligand>
</feature>
<evidence type="ECO:0000256" key="7">
    <source>
        <dbReference type="ARBA" id="ARBA00022842"/>
    </source>
</evidence>
<feature type="binding site" evidence="11">
    <location>
        <begin position="38"/>
        <end position="40"/>
    </location>
    <ligand>
        <name>substrate</name>
    </ligand>
</feature>
<dbReference type="Pfam" id="PF01261">
    <property type="entry name" value="AP_endonuc_2"/>
    <property type="match status" value="1"/>
</dbReference>
<feature type="binding site" evidence="11">
    <location>
        <position position="172"/>
    </location>
    <ligand>
        <name>substrate</name>
    </ligand>
</feature>
<keyword evidence="17" id="KW-1185">Reference proteome</keyword>
<evidence type="ECO:0000256" key="9">
    <source>
        <dbReference type="ARBA" id="ARBA00023235"/>
    </source>
</evidence>
<feature type="binding site" evidence="11">
    <location>
        <position position="328"/>
    </location>
    <ligand>
        <name>K(+)</name>
        <dbReference type="ChEBI" id="CHEBI:29103"/>
    </ligand>
</feature>
<comment type="catalytic activity">
    <reaction evidence="11">
        <text>D-ribose + ATP = D-ribose 5-phosphate + ADP + H(+)</text>
        <dbReference type="Rhea" id="RHEA:13697"/>
        <dbReference type="ChEBI" id="CHEBI:15378"/>
        <dbReference type="ChEBI" id="CHEBI:30616"/>
        <dbReference type="ChEBI" id="CHEBI:47013"/>
        <dbReference type="ChEBI" id="CHEBI:78346"/>
        <dbReference type="ChEBI" id="CHEBI:456216"/>
        <dbReference type="EC" id="2.7.1.15"/>
    </reaction>
</comment>
<evidence type="ECO:0000313" key="17">
    <source>
        <dbReference type="Proteomes" id="UP001055712"/>
    </source>
</evidence>
<comment type="caution">
    <text evidence="16">The sequence shown here is derived from an EMBL/GenBank/DDBJ whole genome shotgun (WGS) entry which is preliminary data.</text>
</comment>
<dbReference type="GO" id="GO:0009045">
    <property type="term" value="F:xylose isomerase activity"/>
    <property type="evidence" value="ECO:0007669"/>
    <property type="project" value="InterPro"/>
</dbReference>
<feature type="binding site" evidence="11">
    <location>
        <position position="322"/>
    </location>
    <ligand>
        <name>K(+)</name>
        <dbReference type="ChEBI" id="CHEBI:29103"/>
    </ligand>
</feature>
<evidence type="ECO:0000256" key="1">
    <source>
        <dbReference type="ARBA" id="ARBA00022490"/>
    </source>
</evidence>
<comment type="pathway">
    <text evidence="11">Carbohydrate metabolism; D-ribose degradation; D-ribose 5-phosphate from beta-D-ribopyranose: step 2/2.</text>
</comment>
<keyword evidence="10 11" id="KW-0119">Carbohydrate metabolism</keyword>
<comment type="caution">
    <text evidence="11">Lacks conserved residue(s) required for the propagation of feature annotation.</text>
</comment>
<keyword evidence="8 11" id="KW-0630">Potassium</keyword>
<feature type="binding site" evidence="11">
    <location>
        <begin position="253"/>
        <end position="258"/>
    </location>
    <ligand>
        <name>ATP</name>
        <dbReference type="ChEBI" id="CHEBI:30616"/>
    </ligand>
</feature>
<reference evidence="16" key="2">
    <citation type="submission" date="2020-11" db="EMBL/GenBank/DDBJ databases">
        <authorList>
            <person name="Cecchin M."/>
            <person name="Marcolungo L."/>
            <person name="Rossato M."/>
            <person name="Girolomoni L."/>
            <person name="Cosentino E."/>
            <person name="Cuine S."/>
            <person name="Li-Beisson Y."/>
            <person name="Delledonne M."/>
            <person name="Ballottari M."/>
        </authorList>
    </citation>
    <scope>NUCLEOTIDE SEQUENCE</scope>
    <source>
        <strain evidence="16">211/11P</strain>
        <tissue evidence="16">Whole cell</tissue>
    </source>
</reference>
<comment type="activity regulation">
    <text evidence="11">Activated by a monovalent cation that binds near, but not in, the active site. The most likely occupant of the site in vivo is potassium. Ion binding induces a conformational change that may alter substrate affinity.</text>
</comment>
<evidence type="ECO:0000256" key="2">
    <source>
        <dbReference type="ARBA" id="ARBA00022679"/>
    </source>
</evidence>
<comment type="function">
    <text evidence="11">Catalyzes the phosphorylation of ribose at O-5 in a reaction requiring ATP and magnesium. The resulting D-ribose-5-phosphate can then be used either for sythesis of nucleotides, histidine, and tryptophan, or as a component of the pentose phosphate pathway.</text>
</comment>
<dbReference type="EC" id="2.7.1.15" evidence="11"/>
<feature type="binding site" evidence="11">
    <location>
        <begin position="288"/>
        <end position="289"/>
    </location>
    <ligand>
        <name>ATP</name>
        <dbReference type="ChEBI" id="CHEBI:30616"/>
    </ligand>
</feature>
<dbReference type="GO" id="GO:0005524">
    <property type="term" value="F:ATP binding"/>
    <property type="evidence" value="ECO:0007669"/>
    <property type="project" value="UniProtKB-UniRule"/>
</dbReference>
<organism evidence="16 17">
    <name type="scientific">Chlorella vulgaris</name>
    <name type="common">Green alga</name>
    <dbReference type="NCBI Taxonomy" id="3077"/>
    <lineage>
        <taxon>Eukaryota</taxon>
        <taxon>Viridiplantae</taxon>
        <taxon>Chlorophyta</taxon>
        <taxon>core chlorophytes</taxon>
        <taxon>Trebouxiophyceae</taxon>
        <taxon>Chlorellales</taxon>
        <taxon>Chlorellaceae</taxon>
        <taxon>Chlorella clade</taxon>
        <taxon>Chlorella</taxon>
    </lineage>
</organism>
<dbReference type="PROSITE" id="PS51415">
    <property type="entry name" value="XYLOSE_ISOMERASE"/>
    <property type="match status" value="1"/>
</dbReference>
<evidence type="ECO:0000256" key="4">
    <source>
        <dbReference type="ARBA" id="ARBA00022741"/>
    </source>
</evidence>
<dbReference type="SUPFAM" id="SSF53613">
    <property type="entry name" value="Ribokinase-like"/>
    <property type="match status" value="1"/>
</dbReference>
<keyword evidence="2 11" id="KW-0808">Transferase</keyword>
<comment type="subcellular location">
    <subcellularLocation>
        <location evidence="11">Cytoplasm</location>
    </subcellularLocation>
    <subcellularLocation>
        <location evidence="11">Nucleus</location>
    </subcellularLocation>
</comment>
<keyword evidence="5 11" id="KW-0418">Kinase</keyword>
<keyword evidence="9" id="KW-0413">Isomerase</keyword>
<evidence type="ECO:0000256" key="6">
    <source>
        <dbReference type="ARBA" id="ARBA00022840"/>
    </source>
</evidence>
<gene>
    <name evidence="16" type="ORF">D9Q98_003444</name>
</gene>
<dbReference type="Gene3D" id="3.20.20.150">
    <property type="entry name" value="Divalent-metal-dependent TIM barrel enzymes"/>
    <property type="match status" value="1"/>
</dbReference>
<evidence type="ECO:0000256" key="5">
    <source>
        <dbReference type="ARBA" id="ARBA00022777"/>
    </source>
</evidence>
<feature type="compositionally biased region" description="Polar residues" evidence="12">
    <location>
        <begin position="342"/>
        <end position="352"/>
    </location>
</feature>
<evidence type="ECO:0000313" key="16">
    <source>
        <dbReference type="EMBL" id="KAI3433635.1"/>
    </source>
</evidence>
<feature type="binding site" evidence="11">
    <location>
        <position position="283"/>
    </location>
    <ligand>
        <name>K(+)</name>
        <dbReference type="ChEBI" id="CHEBI:29103"/>
    </ligand>
</feature>
<dbReference type="InterPro" id="IPR011877">
    <property type="entry name" value="Ribokinase"/>
</dbReference>
<dbReference type="PANTHER" id="PTHR10584">
    <property type="entry name" value="SUGAR KINASE"/>
    <property type="match status" value="1"/>
</dbReference>
<feature type="binding site" evidence="11">
    <location>
        <position position="217"/>
    </location>
    <ligand>
        <name>ATP</name>
        <dbReference type="ChEBI" id="CHEBI:30616"/>
    </ligand>
</feature>
<evidence type="ECO:0000259" key="15">
    <source>
        <dbReference type="Pfam" id="PF01261"/>
    </source>
</evidence>
<dbReference type="Gene3D" id="3.40.1190.20">
    <property type="match status" value="1"/>
</dbReference>